<sequence length="304" mass="33208">MQTDISHMIPLDQIAGFDAVWCTDNIITGGFDIHCALPQTSATTVRPLEFPPQIRLVTPERTPGKVDRPFEVAPTTINPPGCVNPLRPPAIDQPDLFAGDPGAMHKNRQHCVKKQSHPGAPCRDTAAGLPASRILFENAPDPISVVPTTALSKPRHRLIALQDQRPSKTSTATRASKAGGAAAGFTPGREPEGVVCQLTLTGFTIDPNLSVHICLPNDTSHSIQLRLRESLCLPDRLDQSDLSREILGLQDSPDHIDYRSSTMSQETTNRSPAMPPNPFREEIREQNDIDEVKVDEYSTHSTTL</sequence>
<dbReference type="RefSeq" id="XP_060408008.1">
    <property type="nucleotide sequence ID" value="XM_060565060.1"/>
</dbReference>
<dbReference type="EMBL" id="JAHLJV010000122">
    <property type="protein sequence ID" value="KAK1569805.1"/>
    <property type="molecule type" value="Genomic_DNA"/>
</dbReference>
<evidence type="ECO:0000313" key="2">
    <source>
        <dbReference type="EMBL" id="KAK1569805.1"/>
    </source>
</evidence>
<protein>
    <submittedName>
        <fullName evidence="2">Uncharacterized protein</fullName>
    </submittedName>
</protein>
<keyword evidence="3" id="KW-1185">Reference proteome</keyword>
<feature type="compositionally biased region" description="Basic and acidic residues" evidence="1">
    <location>
        <begin position="279"/>
        <end position="298"/>
    </location>
</feature>
<reference evidence="2" key="1">
    <citation type="submission" date="2021-06" db="EMBL/GenBank/DDBJ databases">
        <title>Comparative genomics, transcriptomics and evolutionary studies reveal genomic signatures of adaptation to plant cell wall in hemibiotrophic fungi.</title>
        <authorList>
            <consortium name="DOE Joint Genome Institute"/>
            <person name="Baroncelli R."/>
            <person name="Diaz J.F."/>
            <person name="Benocci T."/>
            <person name="Peng M."/>
            <person name="Battaglia E."/>
            <person name="Haridas S."/>
            <person name="Andreopoulos W."/>
            <person name="Labutti K."/>
            <person name="Pangilinan J."/>
            <person name="Floch G.L."/>
            <person name="Makela M.R."/>
            <person name="Henrissat B."/>
            <person name="Grigoriev I.V."/>
            <person name="Crouch J.A."/>
            <person name="De Vries R.P."/>
            <person name="Sukno S.A."/>
            <person name="Thon M.R."/>
        </authorList>
    </citation>
    <scope>NUCLEOTIDE SEQUENCE</scope>
    <source>
        <strain evidence="2">CBS 125086</strain>
    </source>
</reference>
<proteinExistence type="predicted"/>
<comment type="caution">
    <text evidence="2">The sequence shown here is derived from an EMBL/GenBank/DDBJ whole genome shotgun (WGS) entry which is preliminary data.</text>
</comment>
<accession>A0AAD8UWU5</accession>
<feature type="compositionally biased region" description="Polar residues" evidence="1">
    <location>
        <begin position="259"/>
        <end position="271"/>
    </location>
</feature>
<feature type="region of interest" description="Disordered" evidence="1">
    <location>
        <begin position="253"/>
        <end position="304"/>
    </location>
</feature>
<dbReference type="Proteomes" id="UP001230504">
    <property type="component" value="Unassembled WGS sequence"/>
</dbReference>
<feature type="compositionally biased region" description="Low complexity" evidence="1">
    <location>
        <begin position="167"/>
        <end position="184"/>
    </location>
</feature>
<name>A0AAD8UWU5_9PEZI</name>
<feature type="region of interest" description="Disordered" evidence="1">
    <location>
        <begin position="59"/>
        <end position="85"/>
    </location>
</feature>
<evidence type="ECO:0000256" key="1">
    <source>
        <dbReference type="SAM" id="MobiDB-lite"/>
    </source>
</evidence>
<evidence type="ECO:0000313" key="3">
    <source>
        <dbReference type="Proteomes" id="UP001230504"/>
    </source>
</evidence>
<gene>
    <name evidence="2" type="ORF">LY79DRAFT_707771</name>
</gene>
<dbReference type="AlphaFoldDB" id="A0AAD8UWU5"/>
<dbReference type="GeneID" id="85449300"/>
<feature type="region of interest" description="Disordered" evidence="1">
    <location>
        <begin position="164"/>
        <end position="186"/>
    </location>
</feature>
<organism evidence="2 3">
    <name type="scientific">Colletotrichum navitas</name>
    <dbReference type="NCBI Taxonomy" id="681940"/>
    <lineage>
        <taxon>Eukaryota</taxon>
        <taxon>Fungi</taxon>
        <taxon>Dikarya</taxon>
        <taxon>Ascomycota</taxon>
        <taxon>Pezizomycotina</taxon>
        <taxon>Sordariomycetes</taxon>
        <taxon>Hypocreomycetidae</taxon>
        <taxon>Glomerellales</taxon>
        <taxon>Glomerellaceae</taxon>
        <taxon>Colletotrichum</taxon>
        <taxon>Colletotrichum graminicola species complex</taxon>
    </lineage>
</organism>